<dbReference type="Pfam" id="PF13835">
    <property type="entry name" value="DUF4194"/>
    <property type="match status" value="1"/>
</dbReference>
<dbReference type="Proteomes" id="UP001146468">
    <property type="component" value="Unassembled WGS sequence"/>
</dbReference>
<name>A0A9X3LVT8_9CORY</name>
<reference evidence="1" key="1">
    <citation type="submission" date="2022-02" db="EMBL/GenBank/DDBJ databases">
        <title>Corynebacterium sp. from urogenital microbiome.</title>
        <authorList>
            <person name="Cappelli E.A."/>
            <person name="Ribeiro T.G."/>
            <person name="Peixe L."/>
        </authorList>
    </citation>
    <scope>NUCLEOTIDE SEQUENCE</scope>
    <source>
        <strain evidence="1">C8Ua_172</strain>
    </source>
</reference>
<proteinExistence type="predicted"/>
<accession>A0A9X3LVT8</accession>
<dbReference type="AlphaFoldDB" id="A0A9X3LVT8"/>
<keyword evidence="2" id="KW-1185">Reference proteome</keyword>
<sequence length="204" mass="23082">MTEALWSGDTGTLSYESRRALVDLLKGPLISADRKKDTWNAILSDKEALRSWLHDVFLELVIDEEAGIAFTRHVRPDNDDVHVPPVLRTDSLTHLQTAILLQLRHELGMSTPGERVVVGEDELYTAIGYVRAVDNRDEAGFKRRFDAAINTIKNKYSLLTETETDGRYVVSPVLRHIFDADTVYALRQEYLRLAGVEEAEGEDK</sequence>
<dbReference type="InterPro" id="IPR025449">
    <property type="entry name" value="JetB"/>
</dbReference>
<comment type="caution">
    <text evidence="1">The sequence shown here is derived from an EMBL/GenBank/DDBJ whole genome shotgun (WGS) entry which is preliminary data.</text>
</comment>
<dbReference type="RefSeq" id="WP_269966151.1">
    <property type="nucleotide sequence ID" value="NZ_JAKMUS010000018.1"/>
</dbReference>
<protein>
    <submittedName>
        <fullName evidence="1">DUF4194 domain-containing protein</fullName>
    </submittedName>
</protein>
<organism evidence="1 2">
    <name type="scientific">Corynebacterium meitnerae</name>
    <dbReference type="NCBI Taxonomy" id="2913498"/>
    <lineage>
        <taxon>Bacteria</taxon>
        <taxon>Bacillati</taxon>
        <taxon>Actinomycetota</taxon>
        <taxon>Actinomycetes</taxon>
        <taxon>Mycobacteriales</taxon>
        <taxon>Corynebacteriaceae</taxon>
        <taxon>Corynebacterium</taxon>
    </lineage>
</organism>
<evidence type="ECO:0000313" key="2">
    <source>
        <dbReference type="Proteomes" id="UP001146468"/>
    </source>
</evidence>
<gene>
    <name evidence="1" type="ORF">L8U60_09580</name>
</gene>
<evidence type="ECO:0000313" key="1">
    <source>
        <dbReference type="EMBL" id="MCZ9294734.1"/>
    </source>
</evidence>
<dbReference type="EMBL" id="JAKMUS010000018">
    <property type="protein sequence ID" value="MCZ9294734.1"/>
    <property type="molecule type" value="Genomic_DNA"/>
</dbReference>